<feature type="non-terminal residue" evidence="1">
    <location>
        <position position="1"/>
    </location>
</feature>
<evidence type="ECO:0000313" key="2">
    <source>
        <dbReference type="Proteomes" id="UP001432027"/>
    </source>
</evidence>
<keyword evidence="2" id="KW-1185">Reference proteome</keyword>
<gene>
    <name evidence="1" type="ORF">PENTCL1PPCAC_13493</name>
</gene>
<reference evidence="1" key="1">
    <citation type="submission" date="2023-10" db="EMBL/GenBank/DDBJ databases">
        <title>Genome assembly of Pristionchus species.</title>
        <authorList>
            <person name="Yoshida K."/>
            <person name="Sommer R.J."/>
        </authorList>
    </citation>
    <scope>NUCLEOTIDE SEQUENCE</scope>
    <source>
        <strain evidence="1">RS0144</strain>
    </source>
</reference>
<dbReference type="AlphaFoldDB" id="A0AAV5TEI0"/>
<dbReference type="EMBL" id="BTSX01000003">
    <property type="protein sequence ID" value="GMS91318.1"/>
    <property type="molecule type" value="Genomic_DNA"/>
</dbReference>
<evidence type="ECO:0000313" key="1">
    <source>
        <dbReference type="EMBL" id="GMS91318.1"/>
    </source>
</evidence>
<organism evidence="1 2">
    <name type="scientific">Pristionchus entomophagus</name>
    <dbReference type="NCBI Taxonomy" id="358040"/>
    <lineage>
        <taxon>Eukaryota</taxon>
        <taxon>Metazoa</taxon>
        <taxon>Ecdysozoa</taxon>
        <taxon>Nematoda</taxon>
        <taxon>Chromadorea</taxon>
        <taxon>Rhabditida</taxon>
        <taxon>Rhabditina</taxon>
        <taxon>Diplogasteromorpha</taxon>
        <taxon>Diplogasteroidea</taxon>
        <taxon>Neodiplogasteridae</taxon>
        <taxon>Pristionchus</taxon>
    </lineage>
</organism>
<feature type="non-terminal residue" evidence="1">
    <location>
        <position position="75"/>
    </location>
</feature>
<proteinExistence type="predicted"/>
<comment type="caution">
    <text evidence="1">The sequence shown here is derived from an EMBL/GenBank/DDBJ whole genome shotgun (WGS) entry which is preliminary data.</text>
</comment>
<protein>
    <submittedName>
        <fullName evidence="1">Uncharacterized protein</fullName>
    </submittedName>
</protein>
<accession>A0AAV5TEI0</accession>
<dbReference type="Proteomes" id="UP001432027">
    <property type="component" value="Unassembled WGS sequence"/>
</dbReference>
<sequence length="75" mass="8527">SHFLQNIPKLWDDIVVELEVEAERQRPYDVSDGYNDAVSDVDCLVAALSQPIDDLQRVVVDRVLECSRSEPDLVE</sequence>
<name>A0AAV5TEI0_9BILA</name>